<comment type="cofactor">
    <cofactor evidence="1">
        <name>FAD</name>
        <dbReference type="ChEBI" id="CHEBI:57692"/>
    </cofactor>
</comment>
<evidence type="ECO:0000313" key="9">
    <source>
        <dbReference type="EMBL" id="KAH0964818.1"/>
    </source>
</evidence>
<keyword evidence="4" id="KW-0560">Oxidoreductase</keyword>
<dbReference type="PRINTS" id="PR00420">
    <property type="entry name" value="RNGMNOXGNASE"/>
</dbReference>
<dbReference type="OrthoDB" id="655030at2759"/>
<proteinExistence type="predicted"/>
<feature type="region of interest" description="Disordered" evidence="6">
    <location>
        <begin position="72"/>
        <end position="95"/>
    </location>
</feature>
<keyword evidence="7" id="KW-0812">Transmembrane</keyword>
<dbReference type="PANTHER" id="PTHR47178">
    <property type="entry name" value="MONOOXYGENASE, FAD-BINDING"/>
    <property type="match status" value="1"/>
</dbReference>
<feature type="domain" description="FAD-binding" evidence="8">
    <location>
        <begin position="100"/>
        <end position="316"/>
    </location>
</feature>
<evidence type="ECO:0000256" key="3">
    <source>
        <dbReference type="ARBA" id="ARBA00022827"/>
    </source>
</evidence>
<gene>
    <name evidence="9" type="ORF">HRG_02834</name>
</gene>
<keyword evidence="5" id="KW-0503">Monooxygenase</keyword>
<accession>A0A9P8SJ18</accession>
<dbReference type="RefSeq" id="XP_044722331.1">
    <property type="nucleotide sequence ID" value="XM_044861305.1"/>
</dbReference>
<organism evidence="9 10">
    <name type="scientific">Hirsutella rhossiliensis</name>
    <dbReference type="NCBI Taxonomy" id="111463"/>
    <lineage>
        <taxon>Eukaryota</taxon>
        <taxon>Fungi</taxon>
        <taxon>Dikarya</taxon>
        <taxon>Ascomycota</taxon>
        <taxon>Pezizomycotina</taxon>
        <taxon>Sordariomycetes</taxon>
        <taxon>Hypocreomycetidae</taxon>
        <taxon>Hypocreales</taxon>
        <taxon>Ophiocordycipitaceae</taxon>
        <taxon>Hirsutella</taxon>
    </lineage>
</organism>
<dbReference type="GO" id="GO:0071949">
    <property type="term" value="F:FAD binding"/>
    <property type="evidence" value="ECO:0007669"/>
    <property type="project" value="InterPro"/>
</dbReference>
<evidence type="ECO:0000256" key="6">
    <source>
        <dbReference type="SAM" id="MobiDB-lite"/>
    </source>
</evidence>
<feature type="compositionally biased region" description="Basic and acidic residues" evidence="6">
    <location>
        <begin position="83"/>
        <end position="95"/>
    </location>
</feature>
<keyword evidence="3" id="KW-0274">FAD</keyword>
<dbReference type="SUPFAM" id="SSF51905">
    <property type="entry name" value="FAD/NAD(P)-binding domain"/>
    <property type="match status" value="1"/>
</dbReference>
<dbReference type="Proteomes" id="UP000824596">
    <property type="component" value="Unassembled WGS sequence"/>
</dbReference>
<protein>
    <submittedName>
        <fullName evidence="9">FAD binding domain-containing protein</fullName>
    </submittedName>
</protein>
<dbReference type="InterPro" id="IPR002938">
    <property type="entry name" value="FAD-bd"/>
</dbReference>
<keyword evidence="10" id="KW-1185">Reference proteome</keyword>
<evidence type="ECO:0000256" key="2">
    <source>
        <dbReference type="ARBA" id="ARBA00022630"/>
    </source>
</evidence>
<dbReference type="InterPro" id="IPR036188">
    <property type="entry name" value="FAD/NAD-bd_sf"/>
</dbReference>
<evidence type="ECO:0000256" key="7">
    <source>
        <dbReference type="SAM" id="Phobius"/>
    </source>
</evidence>
<evidence type="ECO:0000256" key="4">
    <source>
        <dbReference type="ARBA" id="ARBA00023002"/>
    </source>
</evidence>
<evidence type="ECO:0000313" key="10">
    <source>
        <dbReference type="Proteomes" id="UP000824596"/>
    </source>
</evidence>
<keyword evidence="2" id="KW-0285">Flavoprotein</keyword>
<dbReference type="EMBL" id="JAIZPD010000003">
    <property type="protein sequence ID" value="KAH0964818.1"/>
    <property type="molecule type" value="Genomic_DNA"/>
</dbReference>
<dbReference type="Gene3D" id="3.50.50.60">
    <property type="entry name" value="FAD/NAD(P)-binding domain"/>
    <property type="match status" value="1"/>
</dbReference>
<dbReference type="GeneID" id="68351963"/>
<dbReference type="PANTHER" id="PTHR47178:SF6">
    <property type="entry name" value="FAD-BINDING DOMAIN-CONTAINING PROTEIN"/>
    <property type="match status" value="1"/>
</dbReference>
<keyword evidence="7" id="KW-0472">Membrane</keyword>
<evidence type="ECO:0000259" key="8">
    <source>
        <dbReference type="Pfam" id="PF01494"/>
    </source>
</evidence>
<dbReference type="GO" id="GO:0004497">
    <property type="term" value="F:monooxygenase activity"/>
    <property type="evidence" value="ECO:0007669"/>
    <property type="project" value="UniProtKB-KW"/>
</dbReference>
<evidence type="ECO:0000256" key="1">
    <source>
        <dbReference type="ARBA" id="ARBA00001974"/>
    </source>
</evidence>
<keyword evidence="7" id="KW-1133">Transmembrane helix</keyword>
<reference evidence="9" key="1">
    <citation type="submission" date="2021-09" db="EMBL/GenBank/DDBJ databases">
        <title>A high-quality genome of the endoparasitic fungus Hirsutella rhossiliensis with a comparison of Hirsutella genomes reveals transposable elements contributing to genome size variation.</title>
        <authorList>
            <person name="Lin R."/>
            <person name="Jiao Y."/>
            <person name="Sun X."/>
            <person name="Ling J."/>
            <person name="Xie B."/>
            <person name="Cheng X."/>
        </authorList>
    </citation>
    <scope>NUCLEOTIDE SEQUENCE</scope>
    <source>
        <strain evidence="9">HR02</strain>
    </source>
</reference>
<evidence type="ECO:0000256" key="5">
    <source>
        <dbReference type="ARBA" id="ARBA00023033"/>
    </source>
</evidence>
<name>A0A9P8SJ18_9HYPO</name>
<feature type="transmembrane region" description="Helical" evidence="7">
    <location>
        <begin position="328"/>
        <end position="348"/>
    </location>
</feature>
<sequence length="384" mass="41072">MRIRRKPLHGLPTANVRISRGDLRRVLLDAAVADADDAWQHSHVRWGSQCQCFTRLDDGRLRVIVGRRRSSAVQPRQMAGKGELNRDDGDESQRRVSEDRVCDLLVAADGAHSKLRPFVRPGDKLEYVGAVLRGGLSLFEEGSVPSPPGRDWGFVVSDGGVSCFVSPVDSRTVFWAVGNLERDPVLELRSGSNRDDEAEAAAPAAVIGRVRELGAVFGERFATLTARTEPKTVFCTNARDKRPFAHDDILARGWPVLFIGDSNHALSPFAGFGANLALADGWDLAEQLCRAKGGSLAEAVAAYDALSGPRANRVLAASRRTMRAAHGAGWWAWLYWVVLVAGRCAAWIGGMVMGAASAVACWRSGGAPGAGARARAGARAGGAG</sequence>
<comment type="caution">
    <text evidence="9">The sequence shown here is derived from an EMBL/GenBank/DDBJ whole genome shotgun (WGS) entry which is preliminary data.</text>
</comment>
<dbReference type="AlphaFoldDB" id="A0A9P8SJ18"/>
<dbReference type="Pfam" id="PF01494">
    <property type="entry name" value="FAD_binding_3"/>
    <property type="match status" value="1"/>
</dbReference>